<dbReference type="SUPFAM" id="SSF53383">
    <property type="entry name" value="PLP-dependent transferases"/>
    <property type="match status" value="1"/>
</dbReference>
<accession>A0A1R1XMJ6</accession>
<comment type="caution">
    <text evidence="3">The sequence shown here is derived from an EMBL/GenBank/DDBJ whole genome shotgun (WGS) entry which is preliminary data.</text>
</comment>
<dbReference type="Proteomes" id="UP000187283">
    <property type="component" value="Unassembled WGS sequence"/>
</dbReference>
<dbReference type="Pfam" id="PF00266">
    <property type="entry name" value="Aminotran_5"/>
    <property type="match status" value="1"/>
</dbReference>
<sequence length="431" mass="48796">MSIAVKKLDPCSIDSELADIKKPELEIVGSYGPAMRKNFLLNDRYLILNNGSFGTCPKYVIDYAEYYARCSEYNVDRWMELTLRPLIYNSLERIAHYLGVKDSLQLTYLFNTTSGLNTVLRGLTFEEGDIIFKYSTSYNACSNVIKYICETTKAEFVDIQINFPITDEEIVKATRDAIDKVKQDSSKRIRFALIDAVISVPGIVLPYAQLTAEFKKEGALTFIDAAHALGMIEINIDQTGCDYFVTNAYKWFYTKRGCAVFYVANHLKTSTQPLVISHSYKKDCDFNESFLWQGTVDFSTFLSTNAAIDFVEAIGGLNAVLSYCHSLAEQATDLLASKYNFVPLTNEKSQIASFVNMKIPQLEFGNPKHDKVGYAVDRILLAQHNTSGKLYPHNGHWYVRLSAQIFLTLDDFDKYAKLLVKIINQELEKSA</sequence>
<reference evidence="3 4" key="1">
    <citation type="submission" date="2017-01" db="EMBL/GenBank/DDBJ databases">
        <authorList>
            <person name="Mah S.A."/>
            <person name="Swanson W.J."/>
            <person name="Moy G.W."/>
            <person name="Vacquier V.D."/>
        </authorList>
    </citation>
    <scope>NUCLEOTIDE SEQUENCE [LARGE SCALE GENOMIC DNA]</scope>
    <source>
        <strain evidence="3 4">GSMNP</strain>
    </source>
</reference>
<dbReference type="InterPro" id="IPR000192">
    <property type="entry name" value="Aminotrans_V_dom"/>
</dbReference>
<dbReference type="PANTHER" id="PTHR43092">
    <property type="entry name" value="L-CYSTEINE DESULFHYDRASE"/>
    <property type="match status" value="1"/>
</dbReference>
<evidence type="ECO:0000256" key="1">
    <source>
        <dbReference type="ARBA" id="ARBA00022898"/>
    </source>
</evidence>
<dbReference type="OrthoDB" id="5978656at2759"/>
<dbReference type="Gene3D" id="3.40.640.10">
    <property type="entry name" value="Type I PLP-dependent aspartate aminotransferase-like (Major domain)"/>
    <property type="match status" value="1"/>
</dbReference>
<evidence type="ECO:0000313" key="3">
    <source>
        <dbReference type="EMBL" id="OMJ15851.1"/>
    </source>
</evidence>
<feature type="domain" description="Aminotransferase class V" evidence="2">
    <location>
        <begin position="86"/>
        <end position="362"/>
    </location>
</feature>
<keyword evidence="1" id="KW-0663">Pyridoxal phosphate</keyword>
<name>A0A1R1XMJ6_9FUNG</name>
<evidence type="ECO:0000313" key="4">
    <source>
        <dbReference type="Proteomes" id="UP000187283"/>
    </source>
</evidence>
<dbReference type="InterPro" id="IPR015422">
    <property type="entry name" value="PyrdxlP-dep_Trfase_small"/>
</dbReference>
<dbReference type="STRING" id="133412.A0A1R1XMJ6"/>
<gene>
    <name evidence="3" type="ORF">AYI70_g6986</name>
</gene>
<keyword evidence="4" id="KW-1185">Reference proteome</keyword>
<organism evidence="3 4">
    <name type="scientific">Smittium culicis</name>
    <dbReference type="NCBI Taxonomy" id="133412"/>
    <lineage>
        <taxon>Eukaryota</taxon>
        <taxon>Fungi</taxon>
        <taxon>Fungi incertae sedis</taxon>
        <taxon>Zoopagomycota</taxon>
        <taxon>Kickxellomycotina</taxon>
        <taxon>Harpellomycetes</taxon>
        <taxon>Harpellales</taxon>
        <taxon>Legeriomycetaceae</taxon>
        <taxon>Smittium</taxon>
    </lineage>
</organism>
<dbReference type="AlphaFoldDB" id="A0A1R1XMJ6"/>
<protein>
    <submittedName>
        <fullName evidence="3">Putative L-cysteine desulfhydrase 1</fullName>
    </submittedName>
</protein>
<dbReference type="Gene3D" id="3.90.1150.10">
    <property type="entry name" value="Aspartate Aminotransferase, domain 1"/>
    <property type="match status" value="1"/>
</dbReference>
<dbReference type="EMBL" id="LSSN01002534">
    <property type="protein sequence ID" value="OMJ15851.1"/>
    <property type="molecule type" value="Genomic_DNA"/>
</dbReference>
<dbReference type="PANTHER" id="PTHR43092:SF2">
    <property type="entry name" value="HERCYNYLCYSTEINE SULFOXIDE LYASE"/>
    <property type="match status" value="1"/>
</dbReference>
<dbReference type="InterPro" id="IPR015424">
    <property type="entry name" value="PyrdxlP-dep_Trfase"/>
</dbReference>
<proteinExistence type="predicted"/>
<dbReference type="InterPro" id="IPR015421">
    <property type="entry name" value="PyrdxlP-dep_Trfase_major"/>
</dbReference>
<evidence type="ECO:0000259" key="2">
    <source>
        <dbReference type="Pfam" id="PF00266"/>
    </source>
</evidence>